<dbReference type="PANTHER" id="PTHR43336">
    <property type="entry name" value="OXYGEN SENSOR HISTIDINE KINASE RESPONSE REGULATOR DEVS/DOSS"/>
    <property type="match status" value="1"/>
</dbReference>
<dbReference type="RefSeq" id="XP_028536096.1">
    <property type="nucleotide sequence ID" value="XM_028679007.1"/>
</dbReference>
<accession>A0A1J1HI16</accession>
<protein>
    <submittedName>
        <fullName evidence="4">Adenylyl cyclase alpha, putative</fullName>
    </submittedName>
</protein>
<feature type="domain" description="CTLH" evidence="3">
    <location>
        <begin position="201"/>
        <end position="244"/>
    </location>
</feature>
<dbReference type="PROSITE" id="PS50897">
    <property type="entry name" value="CTLH"/>
    <property type="match status" value="1"/>
</dbReference>
<dbReference type="AlphaFoldDB" id="A0A1J1HI16"/>
<dbReference type="GeneID" id="39738398"/>
<dbReference type="PROSITE" id="PS50125">
    <property type="entry name" value="GUANYLATE_CYCLASE_2"/>
    <property type="match status" value="1"/>
</dbReference>
<evidence type="ECO:0000256" key="1">
    <source>
        <dbReference type="SAM" id="Phobius"/>
    </source>
</evidence>
<reference evidence="4 5" key="1">
    <citation type="submission" date="2015-04" db="EMBL/GenBank/DDBJ databases">
        <authorList>
            <consortium name="Pathogen Informatics"/>
        </authorList>
    </citation>
    <scope>NUCLEOTIDE SEQUENCE [LARGE SCALE GENOMIC DNA]</scope>
    <source>
        <strain evidence="4 5">SGS1</strain>
    </source>
</reference>
<sequence>MIPDLKQIYAKEIFQNEKLKNFFFKYRSKSKVLYSFTSDNETILEEKKHRNNLYIFKYSSIYFKILKNKFYKKYDVISDFFIMILICCCFIEVTINILMGTNYFFYFMFFDILSLILLFFDLSIYEKYLFDFFCFSIKSIYGIKEIDEEEIFYLVHLLKVLRVVKIYRLIIHFIKKLTKDKYKHRNKWNFEKVESMQNIKNIKKSLKFTNKMHLALIKRYFMSLLFIMLSYIFIEMISVSKEKKNSMSYFIYNLDLIIYDEYYENEFLKALYFYSEIQKKKRDVEYLISFRSKRKLKNFINKKEINLKEKNFILWDFTNLSDFLNMNDSNQNQSNEEYIILDNTIKDINELRYYEMKVYNTKDYTFYINIKKIIENKIKKIIIFKIFVIIFSLIILFYFTCELNILLFPIESILKKLKLMKANPILALEMQEELLNHELQHILRNSKLKRRSIKENYEILKMEENLMKLGTLMLLGFGEAGAKIISKNINEQENVNLLINGEIVYSVFAFCDIRNFTEITEILKEKIMIFINLIAEIIHECCDFYGGSINKNIGDAFLLVWKCKKNKFYNSENSHREFSEKENVNRICDLAFFSTIQTLIKLQQSEKINIFLKNEKIDDLVNKNILELSFGLHFGWAVEGAIGSSYKIDLSYLSENVNIASRLQDISKIYRNNIVISGDFYDNMSNNFKKSLRRIDRAKLKGCKNPLNLYTFDLFLNKIKKRINVDTFDNTLNFDIKMLKILDDIKKKTDRRKRKKEVLNLNYNLYEEYVKNKDIKLIKVDFPNDYLNLFNDALELYLNGNWHESKKNLENLKKNYSFEDNIVNQLLNFMELTNFTTPHDWCGYRTFLQKS</sequence>
<feature type="domain" description="Guanylate cyclase" evidence="2">
    <location>
        <begin position="507"/>
        <end position="664"/>
    </location>
</feature>
<dbReference type="OMA" id="CDFYGGS"/>
<dbReference type="KEGG" id="prel:PRELSG_1346400"/>
<dbReference type="InterPro" id="IPR001054">
    <property type="entry name" value="A/G_cyclase"/>
</dbReference>
<dbReference type="InterPro" id="IPR006595">
    <property type="entry name" value="CTLH_C"/>
</dbReference>
<dbReference type="CDD" id="cd07302">
    <property type="entry name" value="CHD"/>
    <property type="match status" value="1"/>
</dbReference>
<feature type="transmembrane region" description="Helical" evidence="1">
    <location>
        <begin position="220"/>
        <end position="239"/>
    </location>
</feature>
<evidence type="ECO:0000259" key="2">
    <source>
        <dbReference type="PROSITE" id="PS50125"/>
    </source>
</evidence>
<feature type="transmembrane region" description="Helical" evidence="1">
    <location>
        <begin position="104"/>
        <end position="130"/>
    </location>
</feature>
<keyword evidence="1" id="KW-1133">Transmembrane helix</keyword>
<keyword evidence="5" id="KW-1185">Reference proteome</keyword>
<dbReference type="InterPro" id="IPR029787">
    <property type="entry name" value="Nucleotide_cyclase"/>
</dbReference>
<dbReference type="Proteomes" id="UP000220158">
    <property type="component" value="Chromosome 13"/>
</dbReference>
<keyword evidence="1" id="KW-0472">Membrane</keyword>
<dbReference type="SUPFAM" id="SSF55073">
    <property type="entry name" value="Nucleotide cyclase"/>
    <property type="match status" value="1"/>
</dbReference>
<dbReference type="VEuPathDB" id="PlasmoDB:PRELSG_1346400"/>
<proteinExistence type="predicted"/>
<dbReference type="Pfam" id="PF00211">
    <property type="entry name" value="Guanylate_cyc"/>
    <property type="match status" value="1"/>
</dbReference>
<feature type="transmembrane region" description="Helical" evidence="1">
    <location>
        <begin position="381"/>
        <end position="399"/>
    </location>
</feature>
<dbReference type="OrthoDB" id="60033at2759"/>
<evidence type="ECO:0000259" key="3">
    <source>
        <dbReference type="PROSITE" id="PS50897"/>
    </source>
</evidence>
<name>A0A1J1HI16_PLARL</name>
<dbReference type="GO" id="GO:0009190">
    <property type="term" value="P:cyclic nucleotide biosynthetic process"/>
    <property type="evidence" value="ECO:0007669"/>
    <property type="project" value="InterPro"/>
</dbReference>
<feature type="transmembrane region" description="Helical" evidence="1">
    <location>
        <begin position="76"/>
        <end position="98"/>
    </location>
</feature>
<gene>
    <name evidence="4" type="ORF">PRELSG_1346400</name>
</gene>
<organism evidence="4 5">
    <name type="scientific">Plasmodium relictum</name>
    <dbReference type="NCBI Taxonomy" id="85471"/>
    <lineage>
        <taxon>Eukaryota</taxon>
        <taxon>Sar</taxon>
        <taxon>Alveolata</taxon>
        <taxon>Apicomplexa</taxon>
        <taxon>Aconoidasida</taxon>
        <taxon>Haemosporida</taxon>
        <taxon>Plasmodiidae</taxon>
        <taxon>Plasmodium</taxon>
        <taxon>Plasmodium (Haemamoeba)</taxon>
    </lineage>
</organism>
<dbReference type="GO" id="GO:0035556">
    <property type="term" value="P:intracellular signal transduction"/>
    <property type="evidence" value="ECO:0007669"/>
    <property type="project" value="InterPro"/>
</dbReference>
<dbReference type="Gene3D" id="3.30.70.1230">
    <property type="entry name" value="Nucleotide cyclase"/>
    <property type="match status" value="1"/>
</dbReference>
<dbReference type="PANTHER" id="PTHR43336:SF3">
    <property type="entry name" value="GUANYLATE CYCLASE DOMAIN-CONTAINING PROTEIN"/>
    <property type="match status" value="1"/>
</dbReference>
<dbReference type="EMBL" id="LN835308">
    <property type="protein sequence ID" value="CRH04090.1"/>
    <property type="molecule type" value="Genomic_DNA"/>
</dbReference>
<evidence type="ECO:0000313" key="5">
    <source>
        <dbReference type="Proteomes" id="UP000220158"/>
    </source>
</evidence>
<keyword evidence="1" id="KW-0812">Transmembrane</keyword>
<evidence type="ECO:0000313" key="4">
    <source>
        <dbReference type="EMBL" id="CRH04090.1"/>
    </source>
</evidence>